<keyword evidence="2" id="KW-0503">Monooxygenase</keyword>
<evidence type="ECO:0000256" key="1">
    <source>
        <dbReference type="ARBA" id="ARBA00001974"/>
    </source>
</evidence>
<dbReference type="GO" id="GO:0004497">
    <property type="term" value="F:monooxygenase activity"/>
    <property type="evidence" value="ECO:0007669"/>
    <property type="project" value="UniProtKB-KW"/>
</dbReference>
<dbReference type="Gene3D" id="3.50.50.60">
    <property type="entry name" value="FAD/NAD(P)-binding domain"/>
    <property type="match status" value="2"/>
</dbReference>
<evidence type="ECO:0000256" key="2">
    <source>
        <dbReference type="ARBA" id="ARBA00023033"/>
    </source>
</evidence>
<dbReference type="Proteomes" id="UP000031192">
    <property type="component" value="Unassembled WGS sequence"/>
</dbReference>
<name>A0A0B4GH20_METGA</name>
<dbReference type="InterPro" id="IPR036188">
    <property type="entry name" value="FAD/NAD-bd_sf"/>
</dbReference>
<dbReference type="AlphaFoldDB" id="A0A0B4GH20"/>
<sequence>MENSHNNSDYDVIIIGAGIAGINMAYRLQERCPDLTYCIVEGRHEIGGTWSFFKYPGIRSDSDLYTYSFPWRPWKGKSIAPGSQILQYVKDAAAEQGIDAKIKLNHRVDAVHWSTVAKGWSLDITVQGNTRTTLRSCYLALASGYYDYEEPLKTEIPGLNSFNGTVIHPQFWPRDFDYANKSLVIIGSGATAITLLPSLAKKAGRVTMLQRSPTYIASMPSESLIQKITKAIFPSFLAYRIIRLQWIFFILFVVRFCRTFPRLSRLLLLLRTKAELPSGMPLAPNFTPKYHPFDQNLCVCPDSDFYQAIKTGKGSIKTGDIDQVTARSIKLKSGEELHPDIIITATGLKLRFDGGAKFTVDGKGYNLAEHYLWKGVMLEDLPNCICISGYFDASWTLGTDISAQMACRLFNEKRKNGINILVPRRSEEERQNMKDMPVTYLNSTYVKAGEAVLPKAGNGKQWGPRPSYWQELLTVRWGDIRTSMECS</sequence>
<dbReference type="HOGENOM" id="CLU_032067_2_0_1"/>
<dbReference type="Pfam" id="PF13738">
    <property type="entry name" value="Pyr_redox_3"/>
    <property type="match status" value="1"/>
</dbReference>
<dbReference type="InterPro" id="IPR051820">
    <property type="entry name" value="FAD-binding_MO"/>
</dbReference>
<evidence type="ECO:0000313" key="3">
    <source>
        <dbReference type="EMBL" id="KID81793.1"/>
    </source>
</evidence>
<comment type="caution">
    <text evidence="3">The sequence shown here is derived from an EMBL/GenBank/DDBJ whole genome shotgun (WGS) entry which is preliminary data.</text>
</comment>
<reference evidence="3 4" key="1">
    <citation type="journal article" date="2014" name="Proc. Natl. Acad. Sci. U.S.A.">
        <title>Trajectory and genomic determinants of fungal-pathogen speciation and host adaptation.</title>
        <authorList>
            <person name="Hu X."/>
            <person name="Xiao G."/>
            <person name="Zheng P."/>
            <person name="Shang Y."/>
            <person name="Su Y."/>
            <person name="Zhang X."/>
            <person name="Liu X."/>
            <person name="Zhan S."/>
            <person name="St Leger R.J."/>
            <person name="Wang C."/>
        </authorList>
    </citation>
    <scope>NUCLEOTIDE SEQUENCE [LARGE SCALE GENOMIC DNA]</scope>
    <source>
        <strain evidence="3 4">ARSEF 977</strain>
    </source>
</reference>
<comment type="cofactor">
    <cofactor evidence="1">
        <name>FAD</name>
        <dbReference type="ChEBI" id="CHEBI:57692"/>
    </cofactor>
</comment>
<organism evidence="3 4">
    <name type="scientific">Metarhizium guizhouense (strain ARSEF 977)</name>
    <dbReference type="NCBI Taxonomy" id="1276136"/>
    <lineage>
        <taxon>Eukaryota</taxon>
        <taxon>Fungi</taxon>
        <taxon>Dikarya</taxon>
        <taxon>Ascomycota</taxon>
        <taxon>Pezizomycotina</taxon>
        <taxon>Sordariomycetes</taxon>
        <taxon>Hypocreomycetidae</taxon>
        <taxon>Hypocreales</taxon>
        <taxon>Clavicipitaceae</taxon>
        <taxon>Metarhizium</taxon>
    </lineage>
</organism>
<protein>
    <submittedName>
        <fullName evidence="3">Flavin monooxygenase-like protein</fullName>
    </submittedName>
</protein>
<evidence type="ECO:0000313" key="4">
    <source>
        <dbReference type="Proteomes" id="UP000031192"/>
    </source>
</evidence>
<dbReference type="PANTHER" id="PTHR43872">
    <property type="entry name" value="MONOOXYGENASE, PUTATIVE (AFU_ORTHOLOGUE AFUA_8G02570)-RELATED"/>
    <property type="match status" value="1"/>
</dbReference>
<keyword evidence="4" id="KW-1185">Reference proteome</keyword>
<proteinExistence type="predicted"/>
<dbReference type="SUPFAM" id="SSF51905">
    <property type="entry name" value="FAD/NAD(P)-binding domain"/>
    <property type="match status" value="1"/>
</dbReference>
<dbReference type="EMBL" id="AZNH01000120">
    <property type="protein sequence ID" value="KID81793.1"/>
    <property type="molecule type" value="Genomic_DNA"/>
</dbReference>
<accession>A0A0B4GH20</accession>
<gene>
    <name evidence="3" type="ORF">MGU_10870</name>
</gene>
<keyword evidence="2" id="KW-0560">Oxidoreductase</keyword>
<dbReference type="PANTHER" id="PTHR43872:SF1">
    <property type="entry name" value="MONOOXYGENASE, PUTATIVE (AFU_ORTHOLOGUE AFUA_8G02570)-RELATED"/>
    <property type="match status" value="1"/>
</dbReference>